<proteinExistence type="predicted"/>
<sequence length="65" mass="7553">MLLQHEKRDDSMIARKKNEKLVLNGCNPDSIKNECSWDERCVPVNGDHFRGWCIPESLRNAIINN</sequence>
<organism evidence="3">
    <name type="scientific">Onchocerca flexuosa</name>
    <dbReference type="NCBI Taxonomy" id="387005"/>
    <lineage>
        <taxon>Eukaryota</taxon>
        <taxon>Metazoa</taxon>
        <taxon>Ecdysozoa</taxon>
        <taxon>Nematoda</taxon>
        <taxon>Chromadorea</taxon>
        <taxon>Rhabditida</taxon>
        <taxon>Spirurina</taxon>
        <taxon>Spiruromorpha</taxon>
        <taxon>Filarioidea</taxon>
        <taxon>Onchocercidae</taxon>
        <taxon>Onchocerca</taxon>
    </lineage>
</organism>
<dbReference type="WBParaSite" id="OFLC_0000798901-mRNA-1">
    <property type="protein sequence ID" value="OFLC_0000798901-mRNA-1"/>
    <property type="gene ID" value="OFLC_0000798901"/>
</dbReference>
<dbReference type="Proteomes" id="UP000267606">
    <property type="component" value="Unassembled WGS sequence"/>
</dbReference>
<reference evidence="3" key="1">
    <citation type="submission" date="2016-06" db="UniProtKB">
        <authorList>
            <consortium name="WormBaseParasite"/>
        </authorList>
    </citation>
    <scope>IDENTIFICATION</scope>
</reference>
<name>A0A183HKH8_9BILA</name>
<dbReference type="EMBL" id="UZAJ01008706">
    <property type="protein sequence ID" value="VDO53512.1"/>
    <property type="molecule type" value="Genomic_DNA"/>
</dbReference>
<protein>
    <submittedName>
        <fullName evidence="3">SRCR domain-containing protein</fullName>
    </submittedName>
</protein>
<evidence type="ECO:0000313" key="1">
    <source>
        <dbReference type="EMBL" id="VDO53512.1"/>
    </source>
</evidence>
<gene>
    <name evidence="1" type="ORF">OFLC_LOCUS7987</name>
</gene>
<keyword evidence="2" id="KW-1185">Reference proteome</keyword>
<reference evidence="1 2" key="2">
    <citation type="submission" date="2018-11" db="EMBL/GenBank/DDBJ databases">
        <authorList>
            <consortium name="Pathogen Informatics"/>
        </authorList>
    </citation>
    <scope>NUCLEOTIDE SEQUENCE [LARGE SCALE GENOMIC DNA]</scope>
</reference>
<dbReference type="AlphaFoldDB" id="A0A183HKH8"/>
<accession>A0A183HKH8</accession>
<evidence type="ECO:0000313" key="2">
    <source>
        <dbReference type="Proteomes" id="UP000267606"/>
    </source>
</evidence>
<evidence type="ECO:0000313" key="3">
    <source>
        <dbReference type="WBParaSite" id="OFLC_0000798901-mRNA-1"/>
    </source>
</evidence>